<comment type="caution">
    <text evidence="1">The sequence shown here is derived from an EMBL/GenBank/DDBJ whole genome shotgun (WGS) entry which is preliminary data.</text>
</comment>
<dbReference type="AlphaFoldDB" id="A0A4Y1ZII4"/>
<organism evidence="1 2">
    <name type="scientific">Sporolactobacillus inulinus</name>
    <dbReference type="NCBI Taxonomy" id="2078"/>
    <lineage>
        <taxon>Bacteria</taxon>
        <taxon>Bacillati</taxon>
        <taxon>Bacillota</taxon>
        <taxon>Bacilli</taxon>
        <taxon>Bacillales</taxon>
        <taxon>Sporolactobacillaceae</taxon>
        <taxon>Sporolactobacillus</taxon>
    </lineage>
</organism>
<reference evidence="1 2" key="1">
    <citation type="submission" date="2017-11" db="EMBL/GenBank/DDBJ databases">
        <title>Draft Genome Sequence of Sporolactobacillus inulinus NBRC 111894 Isolated from Koso, a Japanese Sugar-Vegetable Fermented Beverage.</title>
        <authorList>
            <person name="Chiou T.Y."/>
            <person name="Oshima K."/>
            <person name="Suda W."/>
            <person name="Hattori M."/>
            <person name="Takahashi T."/>
        </authorList>
    </citation>
    <scope>NUCLEOTIDE SEQUENCE [LARGE SCALE GENOMIC DNA]</scope>
    <source>
        <strain evidence="1 2">NBRC111894</strain>
    </source>
</reference>
<accession>A0A4Y1ZII4</accession>
<name>A0A4Y1ZII4_9BACL</name>
<evidence type="ECO:0000313" key="2">
    <source>
        <dbReference type="Proteomes" id="UP000319716"/>
    </source>
</evidence>
<proteinExistence type="predicted"/>
<gene>
    <name evidence="1" type="ORF">NBRC111894_4384</name>
</gene>
<protein>
    <submittedName>
        <fullName evidence="1">Uncharacterized protein</fullName>
    </submittedName>
</protein>
<dbReference type="EMBL" id="BEXB01000064">
    <property type="protein sequence ID" value="GAY78830.1"/>
    <property type="molecule type" value="Genomic_DNA"/>
</dbReference>
<evidence type="ECO:0000313" key="1">
    <source>
        <dbReference type="EMBL" id="GAY78830.1"/>
    </source>
</evidence>
<sequence>MFVAEHAREKLIEKRKRTFFKDYVAAMLREAEKLDITKEALIHMIEDGQ</sequence>
<dbReference type="Proteomes" id="UP000319716">
    <property type="component" value="Unassembled WGS sequence"/>
</dbReference>